<accession>A0ABS8WDZ5</accession>
<dbReference type="EMBL" id="JAIMJA010000014">
    <property type="protein sequence ID" value="MCE2595971.1"/>
    <property type="molecule type" value="Genomic_DNA"/>
</dbReference>
<name>A0ABS8WDZ5_9GAMM</name>
<evidence type="ECO:0000313" key="1">
    <source>
        <dbReference type="EMBL" id="MCE2595971.1"/>
    </source>
</evidence>
<keyword evidence="2" id="KW-1185">Reference proteome</keyword>
<gene>
    <name evidence="1" type="ORF">K6Y31_14250</name>
</gene>
<reference evidence="1 2" key="1">
    <citation type="journal article" date="2022" name="Environ. Microbiol. Rep.">
        <title>Eco-phylogenetic analyses reveal divergent evolution of vitamin B12 metabolism in the marine bacterial family 'Psychromonadaceae'.</title>
        <authorList>
            <person name="Jin X."/>
            <person name="Yang Y."/>
            <person name="Cao H."/>
            <person name="Gao B."/>
            <person name="Zhao Z."/>
        </authorList>
    </citation>
    <scope>NUCLEOTIDE SEQUENCE [LARGE SCALE GENOMIC DNA]</scope>
    <source>
        <strain evidence="1 2">MKS20</strain>
    </source>
</reference>
<proteinExistence type="predicted"/>
<dbReference type="RefSeq" id="WP_233053635.1">
    <property type="nucleotide sequence ID" value="NZ_JAIMJA010000014.1"/>
</dbReference>
<comment type="caution">
    <text evidence="1">The sequence shown here is derived from an EMBL/GenBank/DDBJ whole genome shotgun (WGS) entry which is preliminary data.</text>
</comment>
<dbReference type="Proteomes" id="UP001201273">
    <property type="component" value="Unassembled WGS sequence"/>
</dbReference>
<protein>
    <submittedName>
        <fullName evidence="1">Uncharacterized protein</fullName>
    </submittedName>
</protein>
<sequence>MTETLPQTIGEATVSRHAFTLQAARRIENYTANVGVNWFINSEKWLAENRYYLDGQFLIDDVNLSFERAYRFQSQVILLGVKGKLAGQRFNSKKMVFDPKANTLAFERIQLFANNKLSRRLHHFVTLD</sequence>
<organism evidence="1 2">
    <name type="scientific">Motilimonas cestriensis</name>
    <dbReference type="NCBI Taxonomy" id="2742685"/>
    <lineage>
        <taxon>Bacteria</taxon>
        <taxon>Pseudomonadati</taxon>
        <taxon>Pseudomonadota</taxon>
        <taxon>Gammaproteobacteria</taxon>
        <taxon>Alteromonadales</taxon>
        <taxon>Alteromonadales genera incertae sedis</taxon>
        <taxon>Motilimonas</taxon>
    </lineage>
</organism>
<evidence type="ECO:0000313" key="2">
    <source>
        <dbReference type="Proteomes" id="UP001201273"/>
    </source>
</evidence>